<dbReference type="Gene3D" id="3.40.50.720">
    <property type="entry name" value="NAD(P)-binding Rossmann-like Domain"/>
    <property type="match status" value="1"/>
</dbReference>
<reference evidence="2" key="1">
    <citation type="journal article" date="2014" name="Front. Microbiol.">
        <title>High frequency of phylogenetically diverse reductive dehalogenase-homologous genes in deep subseafloor sedimentary metagenomes.</title>
        <authorList>
            <person name="Kawai M."/>
            <person name="Futagami T."/>
            <person name="Toyoda A."/>
            <person name="Takaki Y."/>
            <person name="Nishi S."/>
            <person name="Hori S."/>
            <person name="Arai W."/>
            <person name="Tsubouchi T."/>
            <person name="Morono Y."/>
            <person name="Uchiyama I."/>
            <person name="Ito T."/>
            <person name="Fujiyama A."/>
            <person name="Inagaki F."/>
            <person name="Takami H."/>
        </authorList>
    </citation>
    <scope>NUCLEOTIDE SEQUENCE</scope>
    <source>
        <strain evidence="2">Expedition CK06-06</strain>
    </source>
</reference>
<evidence type="ECO:0000259" key="1">
    <source>
        <dbReference type="Pfam" id="PF00389"/>
    </source>
</evidence>
<dbReference type="GO" id="GO:0051287">
    <property type="term" value="F:NAD binding"/>
    <property type="evidence" value="ECO:0007669"/>
    <property type="project" value="InterPro"/>
</dbReference>
<comment type="caution">
    <text evidence="2">The sequence shown here is derived from an EMBL/GenBank/DDBJ whole genome shotgun (WGS) entry which is preliminary data.</text>
</comment>
<organism evidence="2">
    <name type="scientific">marine sediment metagenome</name>
    <dbReference type="NCBI Taxonomy" id="412755"/>
    <lineage>
        <taxon>unclassified sequences</taxon>
        <taxon>metagenomes</taxon>
        <taxon>ecological metagenomes</taxon>
    </lineage>
</organism>
<accession>X1KDL0</accession>
<evidence type="ECO:0000313" key="2">
    <source>
        <dbReference type="EMBL" id="GAI05112.1"/>
    </source>
</evidence>
<dbReference type="InterPro" id="IPR006139">
    <property type="entry name" value="D-isomer_2_OHA_DH_cat_dom"/>
</dbReference>
<dbReference type="AlphaFoldDB" id="X1KDL0"/>
<dbReference type="Pfam" id="PF00389">
    <property type="entry name" value="2-Hacid_dh"/>
    <property type="match status" value="1"/>
</dbReference>
<name>X1KDL0_9ZZZZ</name>
<proteinExistence type="predicted"/>
<dbReference type="SUPFAM" id="SSF52283">
    <property type="entry name" value="Formate/glycerate dehydrogenase catalytic domain-like"/>
    <property type="match status" value="1"/>
</dbReference>
<sequence length="90" mass="9895">MAFKVVITLHHLAGDEEECRKIGGELFTIPCNTEDELIAATQDADAVITGMECLVPYTRKVISKLKKCKIIHNIGAGYERIDVQAATDYG</sequence>
<dbReference type="GO" id="GO:0016616">
    <property type="term" value="F:oxidoreductase activity, acting on the CH-OH group of donors, NAD or NADP as acceptor"/>
    <property type="evidence" value="ECO:0007669"/>
    <property type="project" value="InterPro"/>
</dbReference>
<dbReference type="EMBL" id="BARV01012559">
    <property type="protein sequence ID" value="GAI05112.1"/>
    <property type="molecule type" value="Genomic_DNA"/>
</dbReference>
<feature type="domain" description="D-isomer specific 2-hydroxyacid dehydrogenase catalytic" evidence="1">
    <location>
        <begin position="27"/>
        <end position="90"/>
    </location>
</feature>
<feature type="non-terminal residue" evidence="2">
    <location>
        <position position="90"/>
    </location>
</feature>
<protein>
    <recommendedName>
        <fullName evidence="1">D-isomer specific 2-hydroxyacid dehydrogenase catalytic domain-containing protein</fullName>
    </recommendedName>
</protein>
<gene>
    <name evidence="2" type="ORF">S06H3_23194</name>
</gene>